<protein>
    <submittedName>
        <fullName evidence="2">Uncharacterized protein</fullName>
    </submittedName>
</protein>
<name>A0A1G5CTV2_9FIRM</name>
<keyword evidence="1" id="KW-1133">Transmembrane helix</keyword>
<proteinExistence type="predicted"/>
<keyword evidence="1" id="KW-0812">Transmembrane</keyword>
<gene>
    <name evidence="2" type="ORF">SAMN02910451_01218</name>
</gene>
<accession>A0A1G5CTV2</accession>
<dbReference type="AlphaFoldDB" id="A0A1G5CTV2"/>
<dbReference type="Proteomes" id="UP000183047">
    <property type="component" value="Unassembled WGS sequence"/>
</dbReference>
<dbReference type="EMBL" id="FMUR01000007">
    <property type="protein sequence ID" value="SCY05737.1"/>
    <property type="molecule type" value="Genomic_DNA"/>
</dbReference>
<keyword evidence="1" id="KW-0472">Membrane</keyword>
<keyword evidence="3" id="KW-1185">Reference proteome</keyword>
<organism evidence="2 3">
    <name type="scientific">Butyrivibrio hungatei</name>
    <dbReference type="NCBI Taxonomy" id="185008"/>
    <lineage>
        <taxon>Bacteria</taxon>
        <taxon>Bacillati</taxon>
        <taxon>Bacillota</taxon>
        <taxon>Clostridia</taxon>
        <taxon>Lachnospirales</taxon>
        <taxon>Lachnospiraceae</taxon>
        <taxon>Butyrivibrio</taxon>
    </lineage>
</organism>
<evidence type="ECO:0000313" key="2">
    <source>
        <dbReference type="EMBL" id="SCY05737.1"/>
    </source>
</evidence>
<sequence length="48" mass="5465">MDKKMTRIGLAIVWLISGIVSYINKNYSFLTLSLCLAAFFFIMSTKVD</sequence>
<evidence type="ECO:0000256" key="1">
    <source>
        <dbReference type="SAM" id="Phobius"/>
    </source>
</evidence>
<evidence type="ECO:0000313" key="3">
    <source>
        <dbReference type="Proteomes" id="UP000183047"/>
    </source>
</evidence>
<feature type="transmembrane region" description="Helical" evidence="1">
    <location>
        <begin position="29"/>
        <end position="47"/>
    </location>
</feature>
<reference evidence="3" key="1">
    <citation type="submission" date="2016-10" db="EMBL/GenBank/DDBJ databases">
        <authorList>
            <person name="Varghese N."/>
            <person name="Submissions S."/>
        </authorList>
    </citation>
    <scope>NUCLEOTIDE SEQUENCE [LARGE SCALE GENOMIC DNA]</scope>
    <source>
        <strain evidence="3">XBD2006</strain>
    </source>
</reference>
<dbReference type="RefSeq" id="WP_176756609.1">
    <property type="nucleotide sequence ID" value="NZ_FMUR01000007.1"/>
</dbReference>